<keyword evidence="4" id="KW-1185">Reference proteome</keyword>
<dbReference type="Proteomes" id="UP000035721">
    <property type="component" value="Unassembled WGS sequence"/>
</dbReference>
<keyword evidence="2" id="KW-0472">Membrane</keyword>
<organism evidence="3 4">
    <name type="scientific">Nostocoides japonicum T1-X7</name>
    <dbReference type="NCBI Taxonomy" id="1194083"/>
    <lineage>
        <taxon>Bacteria</taxon>
        <taxon>Bacillati</taxon>
        <taxon>Actinomycetota</taxon>
        <taxon>Actinomycetes</taxon>
        <taxon>Micrococcales</taxon>
        <taxon>Intrasporangiaceae</taxon>
        <taxon>Nostocoides</taxon>
    </lineage>
</organism>
<evidence type="ECO:0000256" key="1">
    <source>
        <dbReference type="SAM" id="MobiDB-lite"/>
    </source>
</evidence>
<dbReference type="OrthoDB" id="4959273at2"/>
<feature type="region of interest" description="Disordered" evidence="1">
    <location>
        <begin position="370"/>
        <end position="412"/>
    </location>
</feature>
<evidence type="ECO:0000256" key="2">
    <source>
        <dbReference type="SAM" id="Phobius"/>
    </source>
</evidence>
<comment type="caution">
    <text evidence="3">The sequence shown here is derived from an EMBL/GenBank/DDBJ whole genome shotgun (WGS) entry which is preliminary data.</text>
</comment>
<dbReference type="AlphaFoldDB" id="A0A077M1F5"/>
<evidence type="ECO:0000313" key="3">
    <source>
        <dbReference type="EMBL" id="CCH80153.1"/>
    </source>
</evidence>
<evidence type="ECO:0000313" key="4">
    <source>
        <dbReference type="Proteomes" id="UP000035721"/>
    </source>
</evidence>
<feature type="transmembrane region" description="Helical" evidence="2">
    <location>
        <begin position="521"/>
        <end position="541"/>
    </location>
</feature>
<dbReference type="EMBL" id="CAJB01000412">
    <property type="protein sequence ID" value="CCH80153.1"/>
    <property type="molecule type" value="Genomic_DNA"/>
</dbReference>
<sequence>MAGWIEGSGIDWLLGEAAPDADGAGLVVVLGRGLADQTIAGTGVAAEAAQVLHRELARPSEVPGVGVLEAQVHVSCDLLHTLVVLQGRPQAVAAAAARLERLLLDPVGIDEPEPVVTTGHPFPRWGRELAVLLGAGPATLSADLPPAGQGSTDRLTAWLRAMHPDAGTPVLGAVTHESLVGCCFAGSATRLRPPRLTWRKRRPGSLETTQVDHLLATRAPATVAGGIAVRLLAATLDRALLLSGSGQRDVGWIESRIGEGRAVAVGTNQPVGDDDDGLPQRDLVAGALETYLGLASEVVADAIAVEQTPGRVDVLTGPVRTAVESLAAGRLLDPEDVRRSVAAIGVESVRDAMGQVADSVVLCVPPGAEPPESYPLLTRDDPPPARPTPSTGQGVVATGSSRHRARGSMQGEHRPEYLTVLRDGPSLRLRYAPSRRARLGVREEPFDLDRLVARIDHLSSYSVLVDDADRRITLPWSLLRGAASLRQVVEAATPPEGALRIEADGGFSQTLDRRRRRVRKVLIGAAAVLVLVVAGVLWATLATRGDLRQPAVITEVATGRTATLPNGSRATVSAPRVTRVAVGSAGPTDVLELSLRFCGGGPTMKGGTDTAARNYLRPSSFALEGTPNGGPVTGASGYLGDTELAQGECLTATLGFTVPKDLPSAGMAVRYTNAVGDQITWRPVTLDG</sequence>
<keyword evidence="2" id="KW-0812">Transmembrane</keyword>
<reference evidence="3 4" key="1">
    <citation type="journal article" date="2013" name="ISME J.">
        <title>A metabolic model for members of the genus Tetrasphaera involved in enhanced biological phosphorus removal.</title>
        <authorList>
            <person name="Kristiansen R."/>
            <person name="Nguyen H.T.T."/>
            <person name="Saunders A.M."/>
            <person name="Nielsen J.L."/>
            <person name="Wimmer R."/>
            <person name="Le V.Q."/>
            <person name="McIlroy S.J."/>
            <person name="Petrovski S."/>
            <person name="Seviour R.J."/>
            <person name="Calteau A."/>
            <person name="Nielsen K.L."/>
            <person name="Nielsen P.H."/>
        </authorList>
    </citation>
    <scope>NUCLEOTIDE SEQUENCE [LARGE SCALE GENOMIC DNA]</scope>
    <source>
        <strain evidence="3 4">T1-X7</strain>
    </source>
</reference>
<name>A0A077M1F5_9MICO</name>
<proteinExistence type="predicted"/>
<gene>
    <name evidence="3" type="ORF">BN12_780002</name>
</gene>
<dbReference type="RefSeq" id="WP_048552159.1">
    <property type="nucleotide sequence ID" value="NZ_HF570958.1"/>
</dbReference>
<accession>A0A077M1F5</accession>
<protein>
    <submittedName>
        <fullName evidence="3">Uncharacterized protein</fullName>
    </submittedName>
</protein>
<keyword evidence="2" id="KW-1133">Transmembrane helix</keyword>